<dbReference type="Proteomes" id="UP000478052">
    <property type="component" value="Unassembled WGS sequence"/>
</dbReference>
<keyword evidence="2" id="KW-1185">Reference proteome</keyword>
<reference evidence="1 2" key="1">
    <citation type="submission" date="2019-08" db="EMBL/GenBank/DDBJ databases">
        <title>Whole genome of Aphis craccivora.</title>
        <authorList>
            <person name="Voronova N.V."/>
            <person name="Shulinski R.S."/>
            <person name="Bandarenka Y.V."/>
            <person name="Zhorov D.G."/>
            <person name="Warner D."/>
        </authorList>
    </citation>
    <scope>NUCLEOTIDE SEQUENCE [LARGE SCALE GENOMIC DNA]</scope>
    <source>
        <strain evidence="1">180601</strain>
        <tissue evidence="1">Whole Body</tissue>
    </source>
</reference>
<comment type="caution">
    <text evidence="1">The sequence shown here is derived from an EMBL/GenBank/DDBJ whole genome shotgun (WGS) entry which is preliminary data.</text>
</comment>
<evidence type="ECO:0000313" key="1">
    <source>
        <dbReference type="EMBL" id="KAF0702299.1"/>
    </source>
</evidence>
<organism evidence="1 2">
    <name type="scientific">Aphis craccivora</name>
    <name type="common">Cowpea aphid</name>
    <dbReference type="NCBI Taxonomy" id="307492"/>
    <lineage>
        <taxon>Eukaryota</taxon>
        <taxon>Metazoa</taxon>
        <taxon>Ecdysozoa</taxon>
        <taxon>Arthropoda</taxon>
        <taxon>Hexapoda</taxon>
        <taxon>Insecta</taxon>
        <taxon>Pterygota</taxon>
        <taxon>Neoptera</taxon>
        <taxon>Paraneoptera</taxon>
        <taxon>Hemiptera</taxon>
        <taxon>Sternorrhyncha</taxon>
        <taxon>Aphidomorpha</taxon>
        <taxon>Aphidoidea</taxon>
        <taxon>Aphididae</taxon>
        <taxon>Aphidini</taxon>
        <taxon>Aphis</taxon>
        <taxon>Aphis</taxon>
    </lineage>
</organism>
<accession>A0A6G0VNL7</accession>
<dbReference type="AlphaFoldDB" id="A0A6G0VNL7"/>
<protein>
    <submittedName>
        <fullName evidence="1">MADF domain-containing protein</fullName>
    </submittedName>
</protein>
<dbReference type="EMBL" id="VUJU01014340">
    <property type="protein sequence ID" value="KAF0702299.1"/>
    <property type="molecule type" value="Genomic_DNA"/>
</dbReference>
<name>A0A6G0VNL7_APHCR</name>
<dbReference type="OrthoDB" id="7470341at2759"/>
<proteinExistence type="predicted"/>
<evidence type="ECO:0000313" key="2">
    <source>
        <dbReference type="Proteomes" id="UP000478052"/>
    </source>
</evidence>
<sequence length="193" mass="22557">MNIDTERVISEVHLRPPLWDLSCALYKVRDAKIKAWFEVCQAIVQNYDHLSDNEKKVIGNFIGYLKNTSILPRYTSIRRNEIVGKFIPYHIACSNNIIVHIELKFLKPLNSECVFYSVTISFSYEVMQNATSLYDCYCIRQCSIHWSMKYIEFITHYSECRLNIPPCTAYSISSLSLFHMHLHFENKLPLCSG</sequence>
<gene>
    <name evidence="1" type="ORF">FWK35_00029851</name>
</gene>